<proteinExistence type="predicted"/>
<dbReference type="Pfam" id="PF21537">
    <property type="entry name" value="DUF1980_C"/>
    <property type="match status" value="1"/>
</dbReference>
<dbReference type="InterPro" id="IPR027417">
    <property type="entry name" value="P-loop_NTPase"/>
</dbReference>
<reference evidence="3 4" key="1">
    <citation type="submission" date="2017-11" db="EMBL/GenBank/DDBJ databases">
        <title>Understudied soil microbes with underappreciated capabilities: Untangling the Clostridium saccharolyticum group.</title>
        <authorList>
            <person name="Leschine S."/>
        </authorList>
    </citation>
    <scope>NUCLEOTIDE SEQUENCE [LARGE SCALE GENOMIC DNA]</scope>
    <source>
        <strain evidence="3 4">18A</strain>
    </source>
</reference>
<organism evidence="3 4">
    <name type="scientific">[Clostridium] celerecrescens 18A</name>
    <dbReference type="NCBI Taxonomy" id="1286362"/>
    <lineage>
        <taxon>Bacteria</taxon>
        <taxon>Bacillati</taxon>
        <taxon>Bacillota</taxon>
        <taxon>Clostridia</taxon>
        <taxon>Lachnospirales</taxon>
        <taxon>Lachnospiraceae</taxon>
        <taxon>Lacrimispora</taxon>
    </lineage>
</organism>
<dbReference type="RefSeq" id="WP_242976865.1">
    <property type="nucleotide sequence ID" value="NZ_PGET01000001.1"/>
</dbReference>
<comment type="caution">
    <text evidence="3">The sequence shown here is derived from an EMBL/GenBank/DDBJ whole genome shotgun (WGS) entry which is preliminary data.</text>
</comment>
<evidence type="ECO:0000259" key="2">
    <source>
        <dbReference type="Pfam" id="PF21537"/>
    </source>
</evidence>
<dbReference type="InterPro" id="IPR048447">
    <property type="entry name" value="DUF1980_C"/>
</dbReference>
<feature type="domain" description="DUF1980" evidence="2">
    <location>
        <begin position="195"/>
        <end position="308"/>
    </location>
</feature>
<sequence length="317" mass="37020">MSNTDEMEDDFMPVFLINGFLEAGKTQFLQFTMEQDYFQSDEKTLLIVCEDGETEYDQALLKRTRTAGVFIESIEELNPERLLELELLYNPERVLIEWNGMWNLDELKLPDDWRIYQQITLIDMSTFELYSANMKPLLYSMVRNSEMVICNRCDGIEDLSGYRRTLKAMCPKGEIVFEDSEGEVNEIPEEDLPYDMGADVVSISPEAYGIWYLDCMERRDRYEGKTVEFTAMVLKTPDFPKNYFVPGRMAMTCCEDDMTFLGFVTKAREARELETKQWVRVKAKIAYEFWRDYDGEGPVLYAESVVPAQPIKGFVQF</sequence>
<dbReference type="EMBL" id="PGET01000001">
    <property type="protein sequence ID" value="PJJ27552.1"/>
    <property type="molecule type" value="Genomic_DNA"/>
</dbReference>
<dbReference type="SUPFAM" id="SSF52540">
    <property type="entry name" value="P-loop containing nucleoside triphosphate hydrolases"/>
    <property type="match status" value="1"/>
</dbReference>
<name>A0A2M8Z289_9FIRM</name>
<feature type="domain" description="CobW/HypB/UreG nucleotide-binding" evidence="1">
    <location>
        <begin position="13"/>
        <end position="175"/>
    </location>
</feature>
<evidence type="ECO:0000313" key="4">
    <source>
        <dbReference type="Proteomes" id="UP000231092"/>
    </source>
</evidence>
<gene>
    <name evidence="3" type="ORF">H171_1021</name>
</gene>
<protein>
    <submittedName>
        <fullName evidence="3">CobW/HypB/UreG family nucleotide-binding protein</fullName>
    </submittedName>
</protein>
<dbReference type="Proteomes" id="UP000231092">
    <property type="component" value="Unassembled WGS sequence"/>
</dbReference>
<dbReference type="Gene3D" id="3.40.50.300">
    <property type="entry name" value="P-loop containing nucleotide triphosphate hydrolases"/>
    <property type="match status" value="1"/>
</dbReference>
<dbReference type="Pfam" id="PF02492">
    <property type="entry name" value="cobW"/>
    <property type="match status" value="1"/>
</dbReference>
<accession>A0A2M8Z289</accession>
<evidence type="ECO:0000259" key="1">
    <source>
        <dbReference type="Pfam" id="PF02492"/>
    </source>
</evidence>
<evidence type="ECO:0000313" key="3">
    <source>
        <dbReference type="EMBL" id="PJJ27552.1"/>
    </source>
</evidence>
<dbReference type="AlphaFoldDB" id="A0A2M8Z289"/>
<dbReference type="InterPro" id="IPR003495">
    <property type="entry name" value="CobW/HypB/UreG_nucleotide-bd"/>
</dbReference>